<reference evidence="2" key="1">
    <citation type="submission" date="2022-04" db="EMBL/GenBank/DDBJ databases">
        <title>A functionally conserved STORR gene fusion in Papaver species that diverged 16.8 million years ago.</title>
        <authorList>
            <person name="Catania T."/>
        </authorList>
    </citation>
    <scope>NUCLEOTIDE SEQUENCE</scope>
    <source>
        <strain evidence="2">S-188037</strain>
    </source>
</reference>
<feature type="transmembrane region" description="Helical" evidence="1">
    <location>
        <begin position="160"/>
        <end position="180"/>
    </location>
</feature>
<organism evidence="2 3">
    <name type="scientific">Papaver atlanticum</name>
    <dbReference type="NCBI Taxonomy" id="357466"/>
    <lineage>
        <taxon>Eukaryota</taxon>
        <taxon>Viridiplantae</taxon>
        <taxon>Streptophyta</taxon>
        <taxon>Embryophyta</taxon>
        <taxon>Tracheophyta</taxon>
        <taxon>Spermatophyta</taxon>
        <taxon>Magnoliopsida</taxon>
        <taxon>Ranunculales</taxon>
        <taxon>Papaveraceae</taxon>
        <taxon>Papaveroideae</taxon>
        <taxon>Papaver</taxon>
    </lineage>
</organism>
<keyword evidence="1" id="KW-0812">Transmembrane</keyword>
<comment type="caution">
    <text evidence="2">The sequence shown here is derived from an EMBL/GenBank/DDBJ whole genome shotgun (WGS) entry which is preliminary data.</text>
</comment>
<keyword evidence="3" id="KW-1185">Reference proteome</keyword>
<keyword evidence="1" id="KW-1133">Transmembrane helix</keyword>
<evidence type="ECO:0000313" key="3">
    <source>
        <dbReference type="Proteomes" id="UP001202328"/>
    </source>
</evidence>
<accession>A0AAD4SY89</accession>
<sequence>MEAAAVKNHPPQTQPWRISIRAKAFKNFDLNIVASSTFLSSFRIDTTQFSIFVKIRKFFLKVESEPVVMKKNERNSIKSKFLKLLGKLRPKNFKKFVPDVKKIDSDYSKSQIGFPSFPLNRPHKKELGNSRNVFDLIPRWVSVTNDVQGGGIIIYISKRLIYISIVLLVMSLAIYSYLYRSLTAKFFISLLMSWWRRLIISLWRWCVSSDYVRQILSSIGGALL</sequence>
<proteinExistence type="predicted"/>
<dbReference type="Proteomes" id="UP001202328">
    <property type="component" value="Unassembled WGS sequence"/>
</dbReference>
<evidence type="ECO:0000256" key="1">
    <source>
        <dbReference type="SAM" id="Phobius"/>
    </source>
</evidence>
<keyword evidence="1" id="KW-0472">Membrane</keyword>
<evidence type="ECO:0008006" key="4">
    <source>
        <dbReference type="Google" id="ProtNLM"/>
    </source>
</evidence>
<gene>
    <name evidence="2" type="ORF">MKW98_009738</name>
</gene>
<dbReference type="EMBL" id="JAJJMB010008202">
    <property type="protein sequence ID" value="KAI3925088.1"/>
    <property type="molecule type" value="Genomic_DNA"/>
</dbReference>
<evidence type="ECO:0000313" key="2">
    <source>
        <dbReference type="EMBL" id="KAI3925088.1"/>
    </source>
</evidence>
<dbReference type="AlphaFoldDB" id="A0AAD4SY89"/>
<name>A0AAD4SY89_9MAGN</name>
<protein>
    <recommendedName>
        <fullName evidence="4">Transmembrane protein</fullName>
    </recommendedName>
</protein>